<dbReference type="AlphaFoldDB" id="A0A7V2B2K7"/>
<proteinExistence type="predicted"/>
<sequence>MQQLLCSIVLLLVWACRAQTPTFSPKADTLHAEDGGQIALPAARRYALLQQDTSWATVLALHYRTLVFDGHLDTPSRMLQSFDFGRRHARANGHVDLPRMFEGGLDAAFFAIYVPAAYGESAAAVRYARRMIAEVQRQVAAHADSVALAYSAADVLRITRSGRKAILLGLEGGHALAGSPDTLRALYEAGIRYVTLTHVSSHSWADASQDRPRWNGLNEKGRALIREMNRLGMLIDLSHASDATFFDVLAVTQAPVILSHSSMRALVPTVRNASDEMLRALAQNGGVVLINFFDALVNPNFTAEVYTEAEQRTGGNLRQLWDAVYAIARERRLPGATLEDVLNHIDHAVQVAGIDHVGLGSDFDGVFALPSGLEDVTRLPWITYGLYQRGYSATDIQKLLGGNLLRVLSQVEHAAAALRAREGVPAAE</sequence>
<feature type="signal peptide" evidence="1">
    <location>
        <begin position="1"/>
        <end position="18"/>
    </location>
</feature>
<dbReference type="PROSITE" id="PS51365">
    <property type="entry name" value="RENAL_DIPEPTIDASE_2"/>
    <property type="match status" value="1"/>
</dbReference>
<feature type="chain" id="PRO_5031372793" evidence="1">
    <location>
        <begin position="19"/>
        <end position="428"/>
    </location>
</feature>
<dbReference type="Pfam" id="PF01244">
    <property type="entry name" value="Peptidase_M19"/>
    <property type="match status" value="1"/>
</dbReference>
<gene>
    <name evidence="2" type="ORF">ENO59_11645</name>
</gene>
<dbReference type="Gene3D" id="3.20.20.140">
    <property type="entry name" value="Metal-dependent hydrolases"/>
    <property type="match status" value="1"/>
</dbReference>
<dbReference type="InterPro" id="IPR008257">
    <property type="entry name" value="Pept_M19"/>
</dbReference>
<dbReference type="PANTHER" id="PTHR10443:SF12">
    <property type="entry name" value="DIPEPTIDASE"/>
    <property type="match status" value="1"/>
</dbReference>
<dbReference type="PROSITE" id="PS00869">
    <property type="entry name" value="RENAL_DIPEPTIDASE_1"/>
    <property type="match status" value="1"/>
</dbReference>
<dbReference type="CDD" id="cd01301">
    <property type="entry name" value="rDP_like"/>
    <property type="match status" value="1"/>
</dbReference>
<dbReference type="EMBL" id="DSGB01000006">
    <property type="protein sequence ID" value="HER97137.1"/>
    <property type="molecule type" value="Genomic_DNA"/>
</dbReference>
<dbReference type="GO" id="GO:0006508">
    <property type="term" value="P:proteolysis"/>
    <property type="evidence" value="ECO:0007669"/>
    <property type="project" value="InterPro"/>
</dbReference>
<name>A0A7V2B2K7_RHOMR</name>
<dbReference type="InterPro" id="IPR000180">
    <property type="entry name" value="Dipep_AS"/>
</dbReference>
<organism evidence="2">
    <name type="scientific">Rhodothermus marinus</name>
    <name type="common">Rhodothermus obamensis</name>
    <dbReference type="NCBI Taxonomy" id="29549"/>
    <lineage>
        <taxon>Bacteria</taxon>
        <taxon>Pseudomonadati</taxon>
        <taxon>Rhodothermota</taxon>
        <taxon>Rhodothermia</taxon>
        <taxon>Rhodothermales</taxon>
        <taxon>Rhodothermaceae</taxon>
        <taxon>Rhodothermus</taxon>
    </lineage>
</organism>
<dbReference type="GO" id="GO:0070573">
    <property type="term" value="F:metallodipeptidase activity"/>
    <property type="evidence" value="ECO:0007669"/>
    <property type="project" value="InterPro"/>
</dbReference>
<evidence type="ECO:0000313" key="2">
    <source>
        <dbReference type="EMBL" id="HER97137.1"/>
    </source>
</evidence>
<dbReference type="InterPro" id="IPR032466">
    <property type="entry name" value="Metal_Hydrolase"/>
</dbReference>
<dbReference type="PANTHER" id="PTHR10443">
    <property type="entry name" value="MICROSOMAL DIPEPTIDASE"/>
    <property type="match status" value="1"/>
</dbReference>
<accession>A0A7V2B2K7</accession>
<evidence type="ECO:0000256" key="1">
    <source>
        <dbReference type="SAM" id="SignalP"/>
    </source>
</evidence>
<reference evidence="2" key="1">
    <citation type="journal article" date="2020" name="mSystems">
        <title>Genome- and Community-Level Interaction Insights into Carbon Utilization and Element Cycling Functions of Hydrothermarchaeota in Hydrothermal Sediment.</title>
        <authorList>
            <person name="Zhou Z."/>
            <person name="Liu Y."/>
            <person name="Xu W."/>
            <person name="Pan J."/>
            <person name="Luo Z.H."/>
            <person name="Li M."/>
        </authorList>
    </citation>
    <scope>NUCLEOTIDE SEQUENCE [LARGE SCALE GENOMIC DNA]</scope>
    <source>
        <strain evidence="2">SpSt-143</strain>
    </source>
</reference>
<protein>
    <submittedName>
        <fullName evidence="2">Membrane dipeptidase</fullName>
    </submittedName>
</protein>
<comment type="caution">
    <text evidence="2">The sequence shown here is derived from an EMBL/GenBank/DDBJ whole genome shotgun (WGS) entry which is preliminary data.</text>
</comment>
<dbReference type="SUPFAM" id="SSF51556">
    <property type="entry name" value="Metallo-dependent hydrolases"/>
    <property type="match status" value="1"/>
</dbReference>
<keyword evidence="1" id="KW-0732">Signal</keyword>